<proteinExistence type="predicted"/>
<feature type="compositionally biased region" description="Low complexity" evidence="1">
    <location>
        <begin position="322"/>
        <end position="339"/>
    </location>
</feature>
<evidence type="ECO:0000256" key="1">
    <source>
        <dbReference type="SAM" id="MobiDB-lite"/>
    </source>
</evidence>
<feature type="region of interest" description="Disordered" evidence="1">
    <location>
        <begin position="359"/>
        <end position="401"/>
    </location>
</feature>
<gene>
    <name evidence="2" type="ORF">UFOPK3139_02893</name>
</gene>
<feature type="compositionally biased region" description="Basic and acidic residues" evidence="1">
    <location>
        <begin position="118"/>
        <end position="194"/>
    </location>
</feature>
<feature type="compositionally biased region" description="Basic and acidic residues" evidence="1">
    <location>
        <begin position="282"/>
        <end position="299"/>
    </location>
</feature>
<name>A0A6J7AXK2_9ZZZZ</name>
<feature type="compositionally biased region" description="Low complexity" evidence="1">
    <location>
        <begin position="97"/>
        <end position="117"/>
    </location>
</feature>
<sequence length="401" mass="40972">MSSVGRGGNDATRGLSGRCRPAEGDSDSADRSAWSTSLERRTVASRDAAPPRDPTALPRRARGRPMSSVPCGNGCSRTVLVPRRASAPQLRGASSEGRGVPAGGRRAVPPLLAGAPPRDGRGPRGDSPSRDRLGGPDGRGPRGDSPSRDRLGGPDGRGPRGDSPSRDRLGGPEGRGPRGDSPSRDRLGGPDREGPSCPTRGPVRRSPPTESGRDGPAPRSGNARPYRSTRDGTGPEPRTTGAPARRTGPLGPDSGRRAPEGARAGGRAPLADGRPGALGEVGRARRPSDEPLRSRDGDRSLGASPRRGAGARSSSARDRDCGAGAPRPGVAARPGRASGLELLPAPGLRAADVRTPALRGAGLDEAAPPDCLRAAPPEDSPLDAGAPLDGRDEVGGRFCIR</sequence>
<organism evidence="2">
    <name type="scientific">freshwater metagenome</name>
    <dbReference type="NCBI Taxonomy" id="449393"/>
    <lineage>
        <taxon>unclassified sequences</taxon>
        <taxon>metagenomes</taxon>
        <taxon>ecological metagenomes</taxon>
    </lineage>
</organism>
<evidence type="ECO:0000313" key="2">
    <source>
        <dbReference type="EMBL" id="CAB4836449.1"/>
    </source>
</evidence>
<accession>A0A6J7AXK2</accession>
<reference evidence="2" key="1">
    <citation type="submission" date="2020-05" db="EMBL/GenBank/DDBJ databases">
        <authorList>
            <person name="Chiriac C."/>
            <person name="Salcher M."/>
            <person name="Ghai R."/>
            <person name="Kavagutti S V."/>
        </authorList>
    </citation>
    <scope>NUCLEOTIDE SEQUENCE</scope>
</reference>
<dbReference type="AlphaFoldDB" id="A0A6J7AXK2"/>
<dbReference type="EMBL" id="CAFABA010000178">
    <property type="protein sequence ID" value="CAB4836449.1"/>
    <property type="molecule type" value="Genomic_DNA"/>
</dbReference>
<feature type="compositionally biased region" description="Low complexity" evidence="1">
    <location>
        <begin position="261"/>
        <end position="277"/>
    </location>
</feature>
<feature type="region of interest" description="Disordered" evidence="1">
    <location>
        <begin position="1"/>
        <end position="343"/>
    </location>
</feature>
<protein>
    <submittedName>
        <fullName evidence="2">Unannotated protein</fullName>
    </submittedName>
</protein>
<feature type="compositionally biased region" description="Low complexity" evidence="1">
    <location>
        <begin position="300"/>
        <end position="314"/>
    </location>
</feature>